<evidence type="ECO:0000256" key="3">
    <source>
        <dbReference type="ARBA" id="ARBA00023157"/>
    </source>
</evidence>
<keyword evidence="3" id="KW-1015">Disulfide bond</keyword>
<feature type="chain" id="PRO_5008400607" description="Phenoloxidase-activating factor 2" evidence="6">
    <location>
        <begin position="21"/>
        <end position="409"/>
    </location>
</feature>
<dbReference type="InterPro" id="IPR001314">
    <property type="entry name" value="Peptidase_S1A"/>
</dbReference>
<feature type="domain" description="Peptidase S1" evidence="7">
    <location>
        <begin position="167"/>
        <end position="408"/>
    </location>
</feature>
<dbReference type="PANTHER" id="PTHR24258">
    <property type="entry name" value="SERINE PROTEASE-RELATED"/>
    <property type="match status" value="1"/>
</dbReference>
<dbReference type="PRINTS" id="PR00722">
    <property type="entry name" value="CHYMOTRYPSIN"/>
</dbReference>
<dbReference type="SUPFAM" id="SSF50494">
    <property type="entry name" value="Trypsin-like serine proteases"/>
    <property type="match status" value="1"/>
</dbReference>
<dbReference type="STRING" id="37001.A0A1A9WPC7"/>
<dbReference type="GO" id="GO:0006508">
    <property type="term" value="P:proteolysis"/>
    <property type="evidence" value="ECO:0007669"/>
    <property type="project" value="InterPro"/>
</dbReference>
<protein>
    <recommendedName>
        <fullName evidence="4">Phenoloxidase-activating factor 2</fullName>
    </recommendedName>
    <alternativeName>
        <fullName evidence="5">Prophenoloxidase-activating factor II</fullName>
    </alternativeName>
</protein>
<evidence type="ECO:0000313" key="8">
    <source>
        <dbReference type="EnsemblMetazoa" id="GBRI026978-PA"/>
    </source>
</evidence>
<evidence type="ECO:0000256" key="2">
    <source>
        <dbReference type="ARBA" id="ARBA00022525"/>
    </source>
</evidence>
<dbReference type="Pfam" id="PF00089">
    <property type="entry name" value="Trypsin"/>
    <property type="match status" value="1"/>
</dbReference>
<dbReference type="InterPro" id="IPR043504">
    <property type="entry name" value="Peptidase_S1_PA_chymotrypsin"/>
</dbReference>
<dbReference type="PANTHER" id="PTHR24258:SF129">
    <property type="entry name" value="LP15124P-RELATED"/>
    <property type="match status" value="1"/>
</dbReference>
<dbReference type="FunFam" id="2.40.10.10:FF:000038">
    <property type="entry name" value="Serine protease"/>
    <property type="match status" value="1"/>
</dbReference>
<dbReference type="VEuPathDB" id="VectorBase:GBRI026978"/>
<accession>A0A1A9WPC7</accession>
<dbReference type="Proteomes" id="UP000091820">
    <property type="component" value="Unassembled WGS sequence"/>
</dbReference>
<dbReference type="Pfam" id="PF18322">
    <property type="entry name" value="CLIP_1"/>
    <property type="match status" value="1"/>
</dbReference>
<dbReference type="CDD" id="cd00190">
    <property type="entry name" value="Tryp_SPc"/>
    <property type="match status" value="1"/>
</dbReference>
<dbReference type="InterPro" id="IPR009003">
    <property type="entry name" value="Peptidase_S1_PA"/>
</dbReference>
<sequence>MLSMFYYIRIVCIIFSVSLSNCDYMTPLKGLKRLYSDYHYQSKSNKFLKPFTFDSSDLNTPEERVTSTDSSALLRHLIIGKITPNIVTPTASFCICVPPRSCPNPLPSPPSDGSGQIDVRIVNNAASSSSATPIAQFSCNYGLEVCCQAGSYQCGRRYPPPPGSIPVSLGQASFGDYPWQVALLTIADIYIGSGALLTSQHVLTVAHKVHNIPESSFKIRVGEWDASNTNEPIPAQDVLISKVYIHPSFNKNNLQNDVAVLKLFSPVSLAIKSTVGTVCLPTIPSNEGQKCYVAGWGKSDFGPTGAYQAIQREVEVPLLSNAKCQTDLRKTRLGSHFVLNNLSFVCAGGEDGKDACTGDGGSPLVCENNGIWYVLGLVAWGIGCATADIPGVYVNVASYIPWIQSMLSS</sequence>
<evidence type="ECO:0000259" key="7">
    <source>
        <dbReference type="PROSITE" id="PS50240"/>
    </source>
</evidence>
<organism evidence="8 9">
    <name type="scientific">Glossina brevipalpis</name>
    <dbReference type="NCBI Taxonomy" id="37001"/>
    <lineage>
        <taxon>Eukaryota</taxon>
        <taxon>Metazoa</taxon>
        <taxon>Ecdysozoa</taxon>
        <taxon>Arthropoda</taxon>
        <taxon>Hexapoda</taxon>
        <taxon>Insecta</taxon>
        <taxon>Pterygota</taxon>
        <taxon>Neoptera</taxon>
        <taxon>Endopterygota</taxon>
        <taxon>Diptera</taxon>
        <taxon>Brachycera</taxon>
        <taxon>Muscomorpha</taxon>
        <taxon>Hippoboscoidea</taxon>
        <taxon>Glossinidae</taxon>
        <taxon>Glossina</taxon>
    </lineage>
</organism>
<evidence type="ECO:0000256" key="6">
    <source>
        <dbReference type="SAM" id="SignalP"/>
    </source>
</evidence>
<dbReference type="AlphaFoldDB" id="A0A1A9WPC7"/>
<dbReference type="GO" id="GO:0005576">
    <property type="term" value="C:extracellular region"/>
    <property type="evidence" value="ECO:0007669"/>
    <property type="project" value="UniProtKB-SubCell"/>
</dbReference>
<comment type="subcellular location">
    <subcellularLocation>
        <location evidence="1">Secreted</location>
    </subcellularLocation>
</comment>
<proteinExistence type="predicted"/>
<dbReference type="GO" id="GO:0004252">
    <property type="term" value="F:serine-type endopeptidase activity"/>
    <property type="evidence" value="ECO:0007669"/>
    <property type="project" value="InterPro"/>
</dbReference>
<evidence type="ECO:0000256" key="5">
    <source>
        <dbReference type="ARBA" id="ARBA00076468"/>
    </source>
</evidence>
<dbReference type="InterPro" id="IPR001254">
    <property type="entry name" value="Trypsin_dom"/>
</dbReference>
<keyword evidence="9" id="KW-1185">Reference proteome</keyword>
<feature type="signal peptide" evidence="6">
    <location>
        <begin position="1"/>
        <end position="20"/>
    </location>
</feature>
<dbReference type="SMART" id="SM00020">
    <property type="entry name" value="Tryp_SPc"/>
    <property type="match status" value="1"/>
</dbReference>
<dbReference type="EnsemblMetazoa" id="GBRI026978-RA">
    <property type="protein sequence ID" value="GBRI026978-PA"/>
    <property type="gene ID" value="GBRI026978"/>
</dbReference>
<dbReference type="Gene3D" id="2.40.10.10">
    <property type="entry name" value="Trypsin-like serine proteases"/>
    <property type="match status" value="1"/>
</dbReference>
<dbReference type="PROSITE" id="PS50240">
    <property type="entry name" value="TRYPSIN_DOM"/>
    <property type="match status" value="1"/>
</dbReference>
<keyword evidence="2" id="KW-0964">Secreted</keyword>
<evidence type="ECO:0000313" key="9">
    <source>
        <dbReference type="Proteomes" id="UP000091820"/>
    </source>
</evidence>
<reference evidence="9" key="1">
    <citation type="submission" date="2014-03" db="EMBL/GenBank/DDBJ databases">
        <authorList>
            <person name="Aksoy S."/>
            <person name="Warren W."/>
            <person name="Wilson R.K."/>
        </authorList>
    </citation>
    <scope>NUCLEOTIDE SEQUENCE [LARGE SCALE GENOMIC DNA]</scope>
    <source>
        <strain evidence="9">IAEA</strain>
    </source>
</reference>
<reference evidence="8" key="2">
    <citation type="submission" date="2020-05" db="UniProtKB">
        <authorList>
            <consortium name="EnsemblMetazoa"/>
        </authorList>
    </citation>
    <scope>IDENTIFICATION</scope>
    <source>
        <strain evidence="8">IAEA</strain>
    </source>
</reference>
<name>A0A1A9WPC7_9MUSC</name>
<evidence type="ECO:0000256" key="1">
    <source>
        <dbReference type="ARBA" id="ARBA00004613"/>
    </source>
</evidence>
<evidence type="ECO:0000256" key="4">
    <source>
        <dbReference type="ARBA" id="ARBA00068096"/>
    </source>
</evidence>
<dbReference type="InterPro" id="IPR041515">
    <property type="entry name" value="PPAF-2-like_Clip"/>
</dbReference>
<keyword evidence="6" id="KW-0732">Signal</keyword>